<dbReference type="NCBIfam" id="TIGR04183">
    <property type="entry name" value="Por_Secre_tail"/>
    <property type="match status" value="1"/>
</dbReference>
<dbReference type="InterPro" id="IPR011050">
    <property type="entry name" value="Pectin_lyase_fold/virulence"/>
</dbReference>
<feature type="signal peptide" evidence="2">
    <location>
        <begin position="1"/>
        <end position="33"/>
    </location>
</feature>
<evidence type="ECO:0000313" key="4">
    <source>
        <dbReference type="EMBL" id="MCB4808017.1"/>
    </source>
</evidence>
<dbReference type="Pfam" id="PF13004">
    <property type="entry name" value="BACON"/>
    <property type="match status" value="1"/>
</dbReference>
<evidence type="ECO:0000256" key="1">
    <source>
        <dbReference type="ARBA" id="ARBA00022729"/>
    </source>
</evidence>
<dbReference type="SUPFAM" id="SSF49785">
    <property type="entry name" value="Galactose-binding domain-like"/>
    <property type="match status" value="1"/>
</dbReference>
<dbReference type="InterPro" id="IPR026444">
    <property type="entry name" value="Secre_tail"/>
</dbReference>
<dbReference type="Gene3D" id="2.160.20.10">
    <property type="entry name" value="Single-stranded right-handed beta-helix, Pectin lyase-like"/>
    <property type="match status" value="1"/>
</dbReference>
<dbReference type="AlphaFoldDB" id="A0A9X1I672"/>
<dbReference type="CDD" id="cd14251">
    <property type="entry name" value="PL-6"/>
    <property type="match status" value="1"/>
</dbReference>
<dbReference type="RefSeq" id="WP_226695439.1">
    <property type="nucleotide sequence ID" value="NZ_JAJAPX010000002.1"/>
</dbReference>
<evidence type="ECO:0000313" key="5">
    <source>
        <dbReference type="Proteomes" id="UP001139286"/>
    </source>
</evidence>
<dbReference type="InterPro" id="IPR000421">
    <property type="entry name" value="FA58C"/>
</dbReference>
<dbReference type="EMBL" id="JAJAPX010000002">
    <property type="protein sequence ID" value="MCB4808017.1"/>
    <property type="molecule type" value="Genomic_DNA"/>
</dbReference>
<dbReference type="InterPro" id="IPR039513">
    <property type="entry name" value="PL-6"/>
</dbReference>
<dbReference type="SUPFAM" id="SSF51126">
    <property type="entry name" value="Pectin lyase-like"/>
    <property type="match status" value="1"/>
</dbReference>
<reference evidence="4" key="1">
    <citation type="submission" date="2021-10" db="EMBL/GenBank/DDBJ databases">
        <title>Tamlana sargassums sp. nov., and Tamlana laminarinivorans sp. nov., two new bacteria isolated from the brown alga.</title>
        <authorList>
            <person name="Li J."/>
        </authorList>
    </citation>
    <scope>NUCLEOTIDE SEQUENCE</scope>
    <source>
        <strain evidence="4">62-3</strain>
    </source>
</reference>
<keyword evidence="1 2" id="KW-0732">Signal</keyword>
<dbReference type="PROSITE" id="PS50022">
    <property type="entry name" value="FA58C_3"/>
    <property type="match status" value="1"/>
</dbReference>
<evidence type="ECO:0000256" key="2">
    <source>
        <dbReference type="SAM" id="SignalP"/>
    </source>
</evidence>
<organism evidence="4 5">
    <name type="scientific">Neotamlana sargassicola</name>
    <dbReference type="NCBI Taxonomy" id="2883125"/>
    <lineage>
        <taxon>Bacteria</taxon>
        <taxon>Pseudomonadati</taxon>
        <taxon>Bacteroidota</taxon>
        <taxon>Flavobacteriia</taxon>
        <taxon>Flavobacteriales</taxon>
        <taxon>Flavobacteriaceae</taxon>
        <taxon>Neotamlana</taxon>
    </lineage>
</organism>
<dbReference type="InterPro" id="IPR012334">
    <property type="entry name" value="Pectin_lyas_fold"/>
</dbReference>
<dbReference type="Gene3D" id="2.60.120.260">
    <property type="entry name" value="Galactose-binding domain-like"/>
    <property type="match status" value="1"/>
</dbReference>
<gene>
    <name evidence="4" type="ORF">LG651_07105</name>
</gene>
<feature type="chain" id="PRO_5040926080" evidence="2">
    <location>
        <begin position="34"/>
        <end position="875"/>
    </location>
</feature>
<accession>A0A9X1I672</accession>
<dbReference type="SMART" id="SM00710">
    <property type="entry name" value="PbH1"/>
    <property type="match status" value="7"/>
</dbReference>
<dbReference type="Proteomes" id="UP001139286">
    <property type="component" value="Unassembled WGS sequence"/>
</dbReference>
<dbReference type="Gene3D" id="2.60.40.10">
    <property type="entry name" value="Immunoglobulins"/>
    <property type="match status" value="1"/>
</dbReference>
<keyword evidence="5" id="KW-1185">Reference proteome</keyword>
<dbReference type="InterPro" id="IPR008979">
    <property type="entry name" value="Galactose-bd-like_sf"/>
</dbReference>
<dbReference type="InterPro" id="IPR024361">
    <property type="entry name" value="BACON"/>
</dbReference>
<dbReference type="Pfam" id="PF14592">
    <property type="entry name" value="Chondroitinas_B"/>
    <property type="match status" value="1"/>
</dbReference>
<feature type="domain" description="F5/8 type C" evidence="3">
    <location>
        <begin position="620"/>
        <end position="775"/>
    </location>
</feature>
<dbReference type="InterPro" id="IPR006626">
    <property type="entry name" value="PbH1"/>
</dbReference>
<sequence>MTTRKRISGFSIKSLFKNMMLLLILLFAKSISSQTFTDADDLKSAVNAATNGGIFIVSNGSYADFEATFENMASESEPIVIKAETVGGVTLTGESSFVLKKSSHITIEGFVFNVVDAGTIIKLEGCNNIRISRNVFEQSTTSSAKWLYIGGVWDDTVYPFQYPSHNNRIDHNIFKNKSNLGNYLTIDGSTDDASDTPYQSQYDRIDHNYFYNNGPRATNEQESIRIGWSEMSQSSGYTTVEFNLFEDCDGDPEIISVKSCDNLIRHNTFLKSYGTLSLRHGNRNRVEGNYFFGDGKAIGSSSTGSSLYTGGIRIYGTDHVIINNYMEGLTGTRWDAPITLTLGDAIDGQSTSWSKHFRAEDVVIAYNTLVNNSHGIEIGYDNNDAYNKDLENITIANNLITGSENAMVEIVDTNNDQGDKITWINNLMYPTGTAQLLVGATSTSFDASEVVNENPYLEFDADSGVYKTTADTPVYTNGISESVSEDIEGQTRAATSNPGADNFSAESIRYAPLTTNDVGPYAYEDGEETETLYVSPISGFEAEGGAQTVTVTSNLDWTVNETAEWVSVSLTSGSNNGSFTITVSENTTTEDRSTSIEVAGGTLSRTITVTQSAADLTSLYTLINTGESNDPVSVEAFSKEEVNGTTKFNYATNTLDKDNGTVWAADDGELVAGDYKGDGEYIIYDLGAEYELDLIQFTTTNKSDAFGYQIWVSTTGTNATDFSRVLPSSGDLILTATGTTDFNQYEIETNARYVKLLGFGRFNADGNTRTSVWSAIGEIEFFGEASVLSNVLFDKSNISIYPNPTSNYLIVDNPGFEATKVELYRLNGALILSQNITESALTIDTSKFSGGLYVLSVFNNEKLLESKRIVISANK</sequence>
<name>A0A9X1I672_9FLAO</name>
<dbReference type="CDD" id="cd14948">
    <property type="entry name" value="BACON"/>
    <property type="match status" value="1"/>
</dbReference>
<evidence type="ECO:0000259" key="3">
    <source>
        <dbReference type="PROSITE" id="PS50022"/>
    </source>
</evidence>
<proteinExistence type="predicted"/>
<dbReference type="Pfam" id="PF18962">
    <property type="entry name" value="Por_Secre_tail"/>
    <property type="match status" value="1"/>
</dbReference>
<comment type="caution">
    <text evidence="4">The sequence shown here is derived from an EMBL/GenBank/DDBJ whole genome shotgun (WGS) entry which is preliminary data.</text>
</comment>
<dbReference type="InterPro" id="IPR013783">
    <property type="entry name" value="Ig-like_fold"/>
</dbReference>
<protein>
    <submittedName>
        <fullName evidence="4">T9SS type A sorting domain-containing protein</fullName>
    </submittedName>
</protein>